<organism evidence="8 9">
    <name type="scientific">Triparma columacea</name>
    <dbReference type="NCBI Taxonomy" id="722753"/>
    <lineage>
        <taxon>Eukaryota</taxon>
        <taxon>Sar</taxon>
        <taxon>Stramenopiles</taxon>
        <taxon>Ochrophyta</taxon>
        <taxon>Bolidophyceae</taxon>
        <taxon>Parmales</taxon>
        <taxon>Triparmaceae</taxon>
        <taxon>Triparma</taxon>
    </lineage>
</organism>
<dbReference type="OrthoDB" id="433501at2759"/>
<dbReference type="Proteomes" id="UP001165065">
    <property type="component" value="Unassembled WGS sequence"/>
</dbReference>
<name>A0A9W7LEC6_9STRA</name>
<feature type="region of interest" description="Disordered" evidence="7">
    <location>
        <begin position="1148"/>
        <end position="1209"/>
    </location>
</feature>
<reference evidence="9" key="1">
    <citation type="journal article" date="2023" name="Commun. Biol.">
        <title>Genome analysis of Parmales, the sister group of diatoms, reveals the evolutionary specialization of diatoms from phago-mixotrophs to photoautotrophs.</title>
        <authorList>
            <person name="Ban H."/>
            <person name="Sato S."/>
            <person name="Yoshikawa S."/>
            <person name="Yamada K."/>
            <person name="Nakamura Y."/>
            <person name="Ichinomiya M."/>
            <person name="Sato N."/>
            <person name="Blanc-Mathieu R."/>
            <person name="Endo H."/>
            <person name="Kuwata A."/>
            <person name="Ogata H."/>
        </authorList>
    </citation>
    <scope>NUCLEOTIDE SEQUENCE [LARGE SCALE GENOMIC DNA]</scope>
</reference>
<gene>
    <name evidence="8" type="ORF">TrCOL_g1653</name>
</gene>
<evidence type="ECO:0000313" key="8">
    <source>
        <dbReference type="EMBL" id="GMI46706.1"/>
    </source>
</evidence>
<keyword evidence="6" id="KW-0175">Coiled coil</keyword>
<evidence type="ECO:0000256" key="2">
    <source>
        <dbReference type="ARBA" id="ARBA00022614"/>
    </source>
</evidence>
<dbReference type="SUPFAM" id="SSF52058">
    <property type="entry name" value="L domain-like"/>
    <property type="match status" value="1"/>
</dbReference>
<feature type="compositionally biased region" description="Polar residues" evidence="7">
    <location>
        <begin position="484"/>
        <end position="504"/>
    </location>
</feature>
<feature type="region of interest" description="Disordered" evidence="7">
    <location>
        <begin position="484"/>
        <end position="518"/>
    </location>
</feature>
<feature type="compositionally biased region" description="Polar residues" evidence="7">
    <location>
        <begin position="345"/>
        <end position="356"/>
    </location>
</feature>
<dbReference type="InterPro" id="IPR001611">
    <property type="entry name" value="Leu-rich_rpt"/>
</dbReference>
<evidence type="ECO:0000313" key="9">
    <source>
        <dbReference type="Proteomes" id="UP001165065"/>
    </source>
</evidence>
<dbReference type="PROSITE" id="PS51450">
    <property type="entry name" value="LRR"/>
    <property type="match status" value="2"/>
</dbReference>
<feature type="region of interest" description="Disordered" evidence="7">
    <location>
        <begin position="373"/>
        <end position="398"/>
    </location>
</feature>
<dbReference type="InterPro" id="IPR032675">
    <property type="entry name" value="LRR_dom_sf"/>
</dbReference>
<feature type="compositionally biased region" description="Polar residues" evidence="7">
    <location>
        <begin position="1150"/>
        <end position="1160"/>
    </location>
</feature>
<dbReference type="PANTHER" id="PTHR45973:SF9">
    <property type="entry name" value="LEUCINE-RICH REPEAT-CONTAINING PROTEIN 46"/>
    <property type="match status" value="1"/>
</dbReference>
<dbReference type="Gene3D" id="3.80.10.10">
    <property type="entry name" value="Ribonuclease Inhibitor"/>
    <property type="match status" value="1"/>
</dbReference>
<keyword evidence="9" id="KW-1185">Reference proteome</keyword>
<keyword evidence="3" id="KW-0677">Repeat</keyword>
<comment type="caution">
    <text evidence="8">The sequence shown here is derived from an EMBL/GenBank/DDBJ whole genome shotgun (WGS) entry which is preliminary data.</text>
</comment>
<comment type="subcellular location">
    <subcellularLocation>
        <location evidence="1">Cell projection</location>
        <location evidence="1">Cilium</location>
    </subcellularLocation>
</comment>
<dbReference type="PANTHER" id="PTHR45973">
    <property type="entry name" value="PROTEIN PHOSPHATASE 1 REGULATORY SUBUNIT SDS22-RELATED"/>
    <property type="match status" value="1"/>
</dbReference>
<feature type="region of interest" description="Disordered" evidence="7">
    <location>
        <begin position="315"/>
        <end position="358"/>
    </location>
</feature>
<evidence type="ECO:0000256" key="3">
    <source>
        <dbReference type="ARBA" id="ARBA00022737"/>
    </source>
</evidence>
<feature type="coiled-coil region" evidence="6">
    <location>
        <begin position="528"/>
        <end position="591"/>
    </location>
</feature>
<feature type="compositionally biased region" description="Low complexity" evidence="7">
    <location>
        <begin position="1239"/>
        <end position="1255"/>
    </location>
</feature>
<dbReference type="InterPro" id="IPR050576">
    <property type="entry name" value="Cilia_flagella_integrity"/>
</dbReference>
<feature type="region of interest" description="Disordered" evidence="7">
    <location>
        <begin position="1237"/>
        <end position="1263"/>
    </location>
</feature>
<sequence>MDNDGAPVLTQFTKLTLPLLRALNLAGATTGQQLSSSLPPVVKLRLNGHLFFGDLSALCETPLRRTLEKLDLSNNIISRPINLSLMERLQVLDLSRNEIRDLTNFGFPSSLEVLNLCGNLMGLPSLWVEELALSCPNLRVLDVTPSSASASASASASTSASASASPPAFSSTLEPEVPWNATELLVLRQGLPGVLVLLAGTNLDAVLDTTMAAEDVARSVDSFQSLTSLSSASVGFASSNADVIVSKSFDFGSLHDIETLDASADAVGMGGLGDLEEFSGQIEGSEGVAMVEEDLLTGNDSSSMADVLIADALPRRPPQEPATVPSLLSPPQEPASELRSRSPHSENAMSPSQTRSKMPLAKAIFSPEAAAFNLAEEERPSSAPSSPGLRIKVNDDQSASTDSLLVSGTLTNASDSASASRKLPYDETSIGVVMSVSSPVGIALLEAADESIAVDIGQDSKFEGFAEVSTSTTRLGVASEMQTQTEPTCEPATPSSTCATQTKASTEHLSDHASTSTPLSVTERPVFVEALQEQIKALEELLAAAERRETPESAPLLRKWRSAAFASIITKNSAECRAERAEKARIDALQRLREVEGICDSKIRLMSAKVIEAEKLVEAEIAKRLKAQETAASCEINAKEHRRVSVGIVDWVTNFTSGNPCSKSVPSNLSAQKYGRRGDYIIENIQQHKGISPAQARENALCAGCDLLERYEKKLNELTCKLQTLGVHLAAKDAHLRNEQAVFVAEKAAWNKTHNDVRIAKLRPFLSSEAEAIMRGIFKKLEGRNGVGKVEVRRLTSLLKSDRNLAVAMDYAVGSESWFNLLKALEEALSRDDQNATVTWGEFLLCCIDGGAAELSKYKQFNIPSPSEIAIKSGEEVYTHSLLDTTNKPHGRFEIAHLELVLPLSGRKLEEESFFRSLERMGDTELKELVRRLTRERTWCMDTLHRLCVQGPRAQAMETASRRFGQSIEDLTRLVKVGKEQHRLKEVEFSRLKSDLDKARERNEQRELELELLNKKIVGEAGLRSKLEVTERRCEMYKVRLDQGEEELGESKRKESMARKDGARLAARAQAALREAARGEKRLITFVGECKRREKDLTDRAEDAEARNVELRERLSQVESDYRLYEARVGGVWEGMGIAERTPISPARSARSTMSWQQHASGGGSVRSIHGDVSSVGGRVRAKDSDTGQGESNHSGIHLGTSAGAMTYPPRSVFESSIVHETCDEDIEERMEIGIQGRSPHQSTPQHTPQTTRQPLHPPPLSMVTGIEHDLFSRLNDITALTNEILSDKGDTEEDEE</sequence>
<keyword evidence="4" id="KW-0969">Cilium</keyword>
<evidence type="ECO:0000256" key="1">
    <source>
        <dbReference type="ARBA" id="ARBA00004138"/>
    </source>
</evidence>
<evidence type="ECO:0000256" key="6">
    <source>
        <dbReference type="SAM" id="Coils"/>
    </source>
</evidence>
<feature type="coiled-coil region" evidence="6">
    <location>
        <begin position="989"/>
        <end position="1047"/>
    </location>
</feature>
<feature type="coiled-coil region" evidence="6">
    <location>
        <begin position="1087"/>
        <end position="1128"/>
    </location>
</feature>
<accession>A0A9W7LEC6</accession>
<proteinExistence type="predicted"/>
<dbReference type="EMBL" id="BRYA01000310">
    <property type="protein sequence ID" value="GMI46706.1"/>
    <property type="molecule type" value="Genomic_DNA"/>
</dbReference>
<evidence type="ECO:0000256" key="5">
    <source>
        <dbReference type="ARBA" id="ARBA00023273"/>
    </source>
</evidence>
<evidence type="ECO:0000256" key="4">
    <source>
        <dbReference type="ARBA" id="ARBA00023069"/>
    </source>
</evidence>
<keyword evidence="5" id="KW-0966">Cell projection</keyword>
<keyword evidence="2" id="KW-0433">Leucine-rich repeat</keyword>
<protein>
    <submittedName>
        <fullName evidence="8">Uncharacterized protein</fullName>
    </submittedName>
</protein>
<evidence type="ECO:0000256" key="7">
    <source>
        <dbReference type="SAM" id="MobiDB-lite"/>
    </source>
</evidence>